<keyword evidence="2" id="KW-1185">Reference proteome</keyword>
<dbReference type="Proteomes" id="UP000271098">
    <property type="component" value="Unassembled WGS sequence"/>
</dbReference>
<dbReference type="WBParaSite" id="GPUH_0001567701-mRNA-1">
    <property type="protein sequence ID" value="GPUH_0001567701-mRNA-1"/>
    <property type="gene ID" value="GPUH_0001567701"/>
</dbReference>
<accession>A0A183E3W4</accession>
<proteinExistence type="predicted"/>
<evidence type="ECO:0000313" key="3">
    <source>
        <dbReference type="WBParaSite" id="GPUH_0001567701-mRNA-1"/>
    </source>
</evidence>
<dbReference type="AlphaFoldDB" id="A0A183E3W4"/>
<sequence length="65" mass="7510">MIDVPWLITQYPSNLRKTPMPLGLLAKMEAQIPWKLHVLRNSELSVYVQHSSLPLSILFPFSSYL</sequence>
<organism evidence="3">
    <name type="scientific">Gongylonema pulchrum</name>
    <dbReference type="NCBI Taxonomy" id="637853"/>
    <lineage>
        <taxon>Eukaryota</taxon>
        <taxon>Metazoa</taxon>
        <taxon>Ecdysozoa</taxon>
        <taxon>Nematoda</taxon>
        <taxon>Chromadorea</taxon>
        <taxon>Rhabditida</taxon>
        <taxon>Spirurina</taxon>
        <taxon>Spiruromorpha</taxon>
        <taxon>Spiruroidea</taxon>
        <taxon>Gongylonematidae</taxon>
        <taxon>Gongylonema</taxon>
    </lineage>
</organism>
<dbReference type="EMBL" id="UYRT01082735">
    <property type="protein sequence ID" value="VDN26405.1"/>
    <property type="molecule type" value="Genomic_DNA"/>
</dbReference>
<evidence type="ECO:0000313" key="1">
    <source>
        <dbReference type="EMBL" id="VDN26405.1"/>
    </source>
</evidence>
<gene>
    <name evidence="1" type="ORF">GPUH_LOCUS15655</name>
</gene>
<evidence type="ECO:0000313" key="2">
    <source>
        <dbReference type="Proteomes" id="UP000271098"/>
    </source>
</evidence>
<protein>
    <submittedName>
        <fullName evidence="3">Ovule protein</fullName>
    </submittedName>
</protein>
<reference evidence="3" key="1">
    <citation type="submission" date="2016-06" db="UniProtKB">
        <authorList>
            <consortium name="WormBaseParasite"/>
        </authorList>
    </citation>
    <scope>IDENTIFICATION</scope>
</reference>
<reference evidence="1 2" key="2">
    <citation type="submission" date="2018-11" db="EMBL/GenBank/DDBJ databases">
        <authorList>
            <consortium name="Pathogen Informatics"/>
        </authorList>
    </citation>
    <scope>NUCLEOTIDE SEQUENCE [LARGE SCALE GENOMIC DNA]</scope>
</reference>
<name>A0A183E3W4_9BILA</name>